<dbReference type="Proteomes" id="UP001208567">
    <property type="component" value="Unassembled WGS sequence"/>
</dbReference>
<evidence type="ECO:0000256" key="6">
    <source>
        <dbReference type="ARBA" id="ARBA00047942"/>
    </source>
</evidence>
<dbReference type="Pfam" id="PF02384">
    <property type="entry name" value="N6_Mtase"/>
    <property type="match status" value="1"/>
</dbReference>
<evidence type="ECO:0000256" key="5">
    <source>
        <dbReference type="ARBA" id="ARBA00022747"/>
    </source>
</evidence>
<proteinExistence type="predicted"/>
<keyword evidence="3" id="KW-0808">Transferase</keyword>
<name>A0ABQ5N7K6_9CLOT</name>
<organism evidence="8 9">
    <name type="scientific">Clostridium omnivorum</name>
    <dbReference type="NCBI Taxonomy" id="1604902"/>
    <lineage>
        <taxon>Bacteria</taxon>
        <taxon>Bacillati</taxon>
        <taxon>Bacillota</taxon>
        <taxon>Clostridia</taxon>
        <taxon>Eubacteriales</taxon>
        <taxon>Clostridiaceae</taxon>
        <taxon>Clostridium</taxon>
    </lineage>
</organism>
<evidence type="ECO:0000313" key="8">
    <source>
        <dbReference type="EMBL" id="GLC31162.1"/>
    </source>
</evidence>
<dbReference type="PRINTS" id="PR00507">
    <property type="entry name" value="N12N6MTFRASE"/>
</dbReference>
<evidence type="ECO:0000313" key="9">
    <source>
        <dbReference type="Proteomes" id="UP001208567"/>
    </source>
</evidence>
<dbReference type="EC" id="2.1.1.72" evidence="1"/>
<keyword evidence="5" id="KW-0680">Restriction system</keyword>
<protein>
    <recommendedName>
        <fullName evidence="1">site-specific DNA-methyltransferase (adenine-specific)</fullName>
        <ecNumber evidence="1">2.1.1.72</ecNumber>
    </recommendedName>
</protein>
<dbReference type="RefSeq" id="WP_264850440.1">
    <property type="nucleotide sequence ID" value="NZ_BRXR01000001.1"/>
</dbReference>
<evidence type="ECO:0000256" key="3">
    <source>
        <dbReference type="ARBA" id="ARBA00022679"/>
    </source>
</evidence>
<dbReference type="InterPro" id="IPR029063">
    <property type="entry name" value="SAM-dependent_MTases_sf"/>
</dbReference>
<keyword evidence="9" id="KW-1185">Reference proteome</keyword>
<evidence type="ECO:0000256" key="4">
    <source>
        <dbReference type="ARBA" id="ARBA00022691"/>
    </source>
</evidence>
<comment type="catalytic activity">
    <reaction evidence="6">
        <text>a 2'-deoxyadenosine in DNA + S-adenosyl-L-methionine = an N(6)-methyl-2'-deoxyadenosine in DNA + S-adenosyl-L-homocysteine + H(+)</text>
        <dbReference type="Rhea" id="RHEA:15197"/>
        <dbReference type="Rhea" id="RHEA-COMP:12418"/>
        <dbReference type="Rhea" id="RHEA-COMP:12419"/>
        <dbReference type="ChEBI" id="CHEBI:15378"/>
        <dbReference type="ChEBI" id="CHEBI:57856"/>
        <dbReference type="ChEBI" id="CHEBI:59789"/>
        <dbReference type="ChEBI" id="CHEBI:90615"/>
        <dbReference type="ChEBI" id="CHEBI:90616"/>
        <dbReference type="EC" id="2.1.1.72"/>
    </reaction>
</comment>
<dbReference type="InterPro" id="IPR003356">
    <property type="entry name" value="DNA_methylase_A-5"/>
</dbReference>
<dbReference type="InterPro" id="IPR051537">
    <property type="entry name" value="DNA_Adenine_Mtase"/>
</dbReference>
<dbReference type="PANTHER" id="PTHR42933:SF3">
    <property type="entry name" value="TYPE I RESTRICTION ENZYME MJAVIII METHYLASE SUBUNIT"/>
    <property type="match status" value="1"/>
</dbReference>
<dbReference type="PANTHER" id="PTHR42933">
    <property type="entry name" value="SLR6095 PROTEIN"/>
    <property type="match status" value="1"/>
</dbReference>
<gene>
    <name evidence="8" type="ORF">bsdE14_25720</name>
</gene>
<keyword evidence="4" id="KW-0949">S-adenosyl-L-methionine</keyword>
<accession>A0ABQ5N7K6</accession>
<evidence type="ECO:0000256" key="1">
    <source>
        <dbReference type="ARBA" id="ARBA00011900"/>
    </source>
</evidence>
<sequence length="473" mass="53016">MKVSERDFIKNVRDYLLGRGCTITKEDVRQGSVIADMIGCIINEKGELENKVLVEIRRKPSPEAQKQLFSIAKKFNVTYSLLAILDDNNKPRYYWFETESGLPIVEQTFESISDHVISDVDIESTLWNALDLMRTMAITSDEAIDILLYLLLVRVYLSEHKDLDKWPSLKEGELQSLISISTDYYHLLKYDITRFMFKDSLDRLLSILNGLPVKSKHYHSILNSLIQKVMATKAGEVITPANLLNIIGKVTKELNIKDGKVINLGSGVGSLLREARENSSANVYEGIELNVNLISQSSIINILCGYSDITIKNDDAFRLGNTEEYNLTLINPPMGLKVKKDTLEGLDIAEGRGMVNITEAFIEKSINITIPGGYVICVVPEGILFAGTSKAIRDIILKKTIVKSIISLPASTFRPFTGVQTSLLILRKKDKSTNTPKDLFIGKIDSFDDTDDVLNGFSKWLIEEGDHGSIRKM</sequence>
<comment type="caution">
    <text evidence="8">The sequence shown here is derived from an EMBL/GenBank/DDBJ whole genome shotgun (WGS) entry which is preliminary data.</text>
</comment>
<dbReference type="SUPFAM" id="SSF53335">
    <property type="entry name" value="S-adenosyl-L-methionine-dependent methyltransferases"/>
    <property type="match status" value="1"/>
</dbReference>
<evidence type="ECO:0000259" key="7">
    <source>
        <dbReference type="Pfam" id="PF02384"/>
    </source>
</evidence>
<evidence type="ECO:0000256" key="2">
    <source>
        <dbReference type="ARBA" id="ARBA00022603"/>
    </source>
</evidence>
<dbReference type="EMBL" id="BRXR01000001">
    <property type="protein sequence ID" value="GLC31162.1"/>
    <property type="molecule type" value="Genomic_DNA"/>
</dbReference>
<keyword evidence="2" id="KW-0489">Methyltransferase</keyword>
<feature type="domain" description="DNA methylase adenine-specific" evidence="7">
    <location>
        <begin position="218"/>
        <end position="457"/>
    </location>
</feature>
<dbReference type="Gene3D" id="3.40.50.150">
    <property type="entry name" value="Vaccinia Virus protein VP39"/>
    <property type="match status" value="1"/>
</dbReference>
<reference evidence="8 9" key="1">
    <citation type="journal article" date="2024" name="Int. J. Syst. Evol. Microbiol.">
        <title>Clostridium omnivorum sp. nov., isolated from anoxic soil under the treatment of reductive soil disinfestation.</title>
        <authorList>
            <person name="Ueki A."/>
            <person name="Tonouchi A."/>
            <person name="Kaku N."/>
            <person name="Honma S."/>
            <person name="Ueki K."/>
        </authorList>
    </citation>
    <scope>NUCLEOTIDE SEQUENCE [LARGE SCALE GENOMIC DNA]</scope>
    <source>
        <strain evidence="8 9">E14</strain>
    </source>
</reference>